<proteinExistence type="predicted"/>
<evidence type="ECO:0000256" key="1">
    <source>
        <dbReference type="SAM" id="MobiDB-lite"/>
    </source>
</evidence>
<protein>
    <submittedName>
        <fullName evidence="2">Uncharacterized protein</fullName>
    </submittedName>
</protein>
<evidence type="ECO:0000313" key="2">
    <source>
        <dbReference type="EMBL" id="MEJ8646002.1"/>
    </source>
</evidence>
<organism evidence="2 3">
    <name type="scientific">Streptomyces caledonius</name>
    <dbReference type="NCBI Taxonomy" id="3134107"/>
    <lineage>
        <taxon>Bacteria</taxon>
        <taxon>Bacillati</taxon>
        <taxon>Actinomycetota</taxon>
        <taxon>Actinomycetes</taxon>
        <taxon>Kitasatosporales</taxon>
        <taxon>Streptomycetaceae</taxon>
        <taxon>Streptomyces</taxon>
    </lineage>
</organism>
<gene>
    <name evidence="2" type="ORF">WKI68_41865</name>
</gene>
<accession>A0ABU8UDM8</accession>
<dbReference type="Proteomes" id="UP001382904">
    <property type="component" value="Unassembled WGS sequence"/>
</dbReference>
<feature type="region of interest" description="Disordered" evidence="1">
    <location>
        <begin position="1"/>
        <end position="72"/>
    </location>
</feature>
<comment type="caution">
    <text evidence="2">The sequence shown here is derived from an EMBL/GenBank/DDBJ whole genome shotgun (WGS) entry which is preliminary data.</text>
</comment>
<dbReference type="EMBL" id="JBBKAM010000004">
    <property type="protein sequence ID" value="MEJ8646002.1"/>
    <property type="molecule type" value="Genomic_DNA"/>
</dbReference>
<feature type="compositionally biased region" description="Basic residues" evidence="1">
    <location>
        <begin position="50"/>
        <end position="63"/>
    </location>
</feature>
<sequence>MHRAAATTGPGAATGPGHGRADGGGTGSPYPALLRRRQSAGRRYVPRDRVRGRRQQRGLHQHAGRFAGNHEDDPAARAALEAAGFRWIDGTTGSIRVTGLGVYYFGSRDPLSVDTLLFYWQD</sequence>
<feature type="compositionally biased region" description="Gly residues" evidence="1">
    <location>
        <begin position="12"/>
        <end position="27"/>
    </location>
</feature>
<reference evidence="2 3" key="1">
    <citation type="submission" date="2024-03" db="EMBL/GenBank/DDBJ databases">
        <title>Novel Streptomyces species of biotechnological and ecological value are a feature of Machair soil.</title>
        <authorList>
            <person name="Prole J.R."/>
            <person name="Goodfellow M."/>
            <person name="Allenby N."/>
            <person name="Ward A.C."/>
        </authorList>
    </citation>
    <scope>NUCLEOTIDE SEQUENCE [LARGE SCALE GENOMIC DNA]</scope>
    <source>
        <strain evidence="2 3">MS1.HAVA.3</strain>
    </source>
</reference>
<keyword evidence="3" id="KW-1185">Reference proteome</keyword>
<feature type="compositionally biased region" description="Low complexity" evidence="1">
    <location>
        <begin position="1"/>
        <end position="11"/>
    </location>
</feature>
<name>A0ABU8UDM8_9ACTN</name>
<evidence type="ECO:0000313" key="3">
    <source>
        <dbReference type="Proteomes" id="UP001382904"/>
    </source>
</evidence>